<accession>A0A1B4XFA9</accession>
<keyword evidence="6" id="KW-1185">Reference proteome</keyword>
<dbReference type="PIRSF" id="PIRSF016548">
    <property type="entry name" value="Rsd_AlgQ"/>
    <property type="match status" value="1"/>
</dbReference>
<dbReference type="NCBIfam" id="NF008723">
    <property type="entry name" value="PRK11718.1"/>
    <property type="match status" value="1"/>
</dbReference>
<reference evidence="5 6" key="1">
    <citation type="submission" date="2015-05" db="EMBL/GenBank/DDBJ databases">
        <title>Complete genome sequence of a sulfur-oxidizing gammaproteobacterium strain HA5.</title>
        <authorList>
            <person name="Miura A."/>
            <person name="Kojima H."/>
            <person name="Fukui M."/>
        </authorList>
    </citation>
    <scope>NUCLEOTIDE SEQUENCE [LARGE SCALE GENOMIC DNA]</scope>
    <source>
        <strain evidence="5 6">HA5</strain>
    </source>
</reference>
<dbReference type="RefSeq" id="WP_096360329.1">
    <property type="nucleotide sequence ID" value="NZ_AP014879.1"/>
</dbReference>
<dbReference type="EMBL" id="AP014879">
    <property type="protein sequence ID" value="BAV33474.1"/>
    <property type="molecule type" value="Genomic_DNA"/>
</dbReference>
<dbReference type="OrthoDB" id="5567237at2"/>
<dbReference type="GO" id="GO:0006355">
    <property type="term" value="P:regulation of DNA-templated transcription"/>
    <property type="evidence" value="ECO:0007669"/>
    <property type="project" value="InterPro"/>
</dbReference>
<keyword evidence="1 3" id="KW-0805">Transcription regulation</keyword>
<protein>
    <submittedName>
        <fullName evidence="5">Regulator of sigma D</fullName>
    </submittedName>
</protein>
<keyword evidence="2 3" id="KW-0804">Transcription</keyword>
<gene>
    <name evidence="5" type="ORF">SCL_1161</name>
</gene>
<evidence type="ECO:0000256" key="2">
    <source>
        <dbReference type="ARBA" id="ARBA00023163"/>
    </source>
</evidence>
<feature type="region of interest" description="Disordered" evidence="4">
    <location>
        <begin position="1"/>
        <end position="22"/>
    </location>
</feature>
<dbReference type="KEGG" id="slim:SCL_1161"/>
<evidence type="ECO:0000313" key="6">
    <source>
        <dbReference type="Proteomes" id="UP000243180"/>
    </source>
</evidence>
<organism evidence="5 6">
    <name type="scientific">Sulfuricaulis limicola</name>
    <dbReference type="NCBI Taxonomy" id="1620215"/>
    <lineage>
        <taxon>Bacteria</taxon>
        <taxon>Pseudomonadati</taxon>
        <taxon>Pseudomonadota</taxon>
        <taxon>Gammaproteobacteria</taxon>
        <taxon>Acidiferrobacterales</taxon>
        <taxon>Acidiferrobacteraceae</taxon>
        <taxon>Sulfuricaulis</taxon>
    </lineage>
</organism>
<evidence type="ECO:0000256" key="4">
    <source>
        <dbReference type="SAM" id="MobiDB-lite"/>
    </source>
</evidence>
<evidence type="ECO:0000313" key="5">
    <source>
        <dbReference type="EMBL" id="BAV33474.1"/>
    </source>
</evidence>
<proteinExistence type="inferred from homology"/>
<dbReference type="InParanoid" id="A0A1B4XFA9"/>
<name>A0A1B4XFA9_9GAMM</name>
<dbReference type="Proteomes" id="UP000243180">
    <property type="component" value="Chromosome"/>
</dbReference>
<evidence type="ECO:0000256" key="1">
    <source>
        <dbReference type="ARBA" id="ARBA00023015"/>
    </source>
</evidence>
<comment type="similarity">
    <text evidence="3">Belongs to the Rsd/AlgQ family.</text>
</comment>
<dbReference type="InterPro" id="IPR007448">
    <property type="entry name" value="Sigma70_reg_Rsd_AlgQ"/>
</dbReference>
<dbReference type="InterPro" id="IPR038309">
    <property type="entry name" value="Rsd/AlgQ_sf"/>
</dbReference>
<sequence length="160" mass="18312">MTTEHHRETSPQENRAKERRAGSQELVQKLVAERTEMLSLYCQLAGLETYGNGKNSRAKHSQELLQKFCQVLVDYIAAGHFSLYERVVNGTERRQQISDLAEKLYPRIAKSTEVALDFNDKYDCSDNCEISASLSDDLSRLGEELAARIELEDKLIRHLH</sequence>
<dbReference type="Pfam" id="PF04353">
    <property type="entry name" value="Rsd_AlgQ"/>
    <property type="match status" value="1"/>
</dbReference>
<evidence type="ECO:0000256" key="3">
    <source>
        <dbReference type="RuleBase" id="RU004409"/>
    </source>
</evidence>
<dbReference type="Gene3D" id="1.20.120.1370">
    <property type="entry name" value="Regulator of RNA polymerase sigma(70) subunit, domain 4"/>
    <property type="match status" value="1"/>
</dbReference>
<dbReference type="FunCoup" id="A0A1B4XFA9">
    <property type="interactions" value="23"/>
</dbReference>
<dbReference type="AlphaFoldDB" id="A0A1B4XFA9"/>